<accession>A0A6M0RBZ4</accession>
<name>A0A6M0RBZ4_9CLOT</name>
<dbReference type="Proteomes" id="UP000473885">
    <property type="component" value="Unassembled WGS sequence"/>
</dbReference>
<reference evidence="2 3" key="1">
    <citation type="submission" date="2019-04" db="EMBL/GenBank/DDBJ databases">
        <title>Genome sequencing of Clostridium botulinum Groups I-IV and Clostridium butyricum.</title>
        <authorList>
            <person name="Brunt J."/>
            <person name="Van Vliet A.H.M."/>
            <person name="Stringer S.C."/>
            <person name="Carter A.T."/>
            <person name="Peck M.W."/>
        </authorList>
    </citation>
    <scope>NUCLEOTIDE SEQUENCE [LARGE SCALE GENOMIC DNA]</scope>
    <source>
        <strain evidence="2 3">IFR 18/094</strain>
    </source>
</reference>
<gene>
    <name evidence="2" type="ORF">FDF74_11545</name>
</gene>
<evidence type="ECO:0000256" key="1">
    <source>
        <dbReference type="SAM" id="Phobius"/>
    </source>
</evidence>
<dbReference type="AlphaFoldDB" id="A0A6M0RBZ4"/>
<dbReference type="RefSeq" id="WP_163249704.1">
    <property type="nucleotide sequence ID" value="NZ_SXDP01000013.1"/>
</dbReference>
<keyword evidence="1" id="KW-1133">Transmembrane helix</keyword>
<evidence type="ECO:0000313" key="2">
    <source>
        <dbReference type="EMBL" id="NEZ47815.1"/>
    </source>
</evidence>
<evidence type="ECO:0000313" key="3">
    <source>
        <dbReference type="Proteomes" id="UP000473885"/>
    </source>
</evidence>
<comment type="caution">
    <text evidence="2">The sequence shown here is derived from an EMBL/GenBank/DDBJ whole genome shotgun (WGS) entry which is preliminary data.</text>
</comment>
<organism evidence="2 3">
    <name type="scientific">Clostridium niameyense</name>
    <dbReference type="NCBI Taxonomy" id="1622073"/>
    <lineage>
        <taxon>Bacteria</taxon>
        <taxon>Bacillati</taxon>
        <taxon>Bacillota</taxon>
        <taxon>Clostridia</taxon>
        <taxon>Eubacteriales</taxon>
        <taxon>Clostridiaceae</taxon>
        <taxon>Clostridium</taxon>
    </lineage>
</organism>
<feature type="transmembrane region" description="Helical" evidence="1">
    <location>
        <begin position="111"/>
        <end position="130"/>
    </location>
</feature>
<dbReference type="EMBL" id="SXDP01000013">
    <property type="protein sequence ID" value="NEZ47815.1"/>
    <property type="molecule type" value="Genomic_DNA"/>
</dbReference>
<protein>
    <submittedName>
        <fullName evidence="2">Uncharacterized protein</fullName>
    </submittedName>
</protein>
<keyword evidence="1" id="KW-0472">Membrane</keyword>
<sequence>MKICFVYSNNKIEEVKKKHKEKYNTNLELVAKHINNNNKLKKQAVFVIGSLFYVQDVVNAAGEIEKINQVGNKILGIVKLLGFWCCIIGCFIDVAKAVLQHDLKSITKIMLRYGLVYLTFFIFPWILRMIQNIFE</sequence>
<proteinExistence type="predicted"/>
<keyword evidence="3" id="KW-1185">Reference proteome</keyword>
<keyword evidence="1" id="KW-0812">Transmembrane</keyword>
<feature type="transmembrane region" description="Helical" evidence="1">
    <location>
        <begin position="74"/>
        <end position="99"/>
    </location>
</feature>